<dbReference type="Proteomes" id="UP000319663">
    <property type="component" value="Unassembled WGS sequence"/>
</dbReference>
<feature type="region of interest" description="Disordered" evidence="1">
    <location>
        <begin position="282"/>
        <end position="321"/>
    </location>
</feature>
<feature type="compositionally biased region" description="Low complexity" evidence="1">
    <location>
        <begin position="81"/>
        <end position="98"/>
    </location>
</feature>
<dbReference type="OrthoDB" id="3886346at2759"/>
<proteinExistence type="predicted"/>
<reference evidence="2 3" key="1">
    <citation type="submission" date="2019-06" db="EMBL/GenBank/DDBJ databases">
        <title>Wine fermentation using esterase from Monascus purpureus.</title>
        <authorList>
            <person name="Geng C."/>
            <person name="Zhang Y."/>
        </authorList>
    </citation>
    <scope>NUCLEOTIDE SEQUENCE [LARGE SCALE GENOMIC DNA]</scope>
    <source>
        <strain evidence="2">HQ1</strain>
    </source>
</reference>
<keyword evidence="3" id="KW-1185">Reference proteome</keyword>
<sequence length="339" mass="37894">MAQPPPMDAVGAFSYLADNIPEWIDRLSDLAVHTAAKHAEYSAAFKRLSAGRRPRPRRRKNSSVCSIHTEDQEVILAVRQEAQAHQQQQQQQQQQQNQPNHSKESAIDDSASQDGPYENPRKRGPDEAPSVSDDELDFVCTRHNVVIEYDGHTQQALEDIARKIAISRNNLRRGKMASMIRPGLRMALRNNKALDGASDADSPDVLLSSIRSSRNRTSQSTMCFDMAEKQLELLNSHCEAAAHEVLRVGQCATQLEAMKEKFTALRGMARTEVDRLKKQAQLEAENPVKPSSPQPVKPAAEVNKNPMSNTTAIEVDDDTGESEEVIDMSVFRTARRMRM</sequence>
<gene>
    <name evidence="2" type="ORF">MPDQ_008119</name>
</gene>
<accession>A0A507QT00</accession>
<evidence type="ECO:0000256" key="1">
    <source>
        <dbReference type="SAM" id="MobiDB-lite"/>
    </source>
</evidence>
<dbReference type="EMBL" id="VIFY01000096">
    <property type="protein sequence ID" value="TQB70772.1"/>
    <property type="molecule type" value="Genomic_DNA"/>
</dbReference>
<comment type="caution">
    <text evidence="2">The sequence shown here is derived from an EMBL/GenBank/DDBJ whole genome shotgun (WGS) entry which is preliminary data.</text>
</comment>
<protein>
    <submittedName>
        <fullName evidence="2">Uncharacterized protein</fullName>
    </submittedName>
</protein>
<evidence type="ECO:0000313" key="3">
    <source>
        <dbReference type="Proteomes" id="UP000319663"/>
    </source>
</evidence>
<feature type="region of interest" description="Disordered" evidence="1">
    <location>
        <begin position="81"/>
        <end position="134"/>
    </location>
</feature>
<organism evidence="2 3">
    <name type="scientific">Monascus purpureus</name>
    <name type="common">Red mold</name>
    <name type="synonym">Monascus anka</name>
    <dbReference type="NCBI Taxonomy" id="5098"/>
    <lineage>
        <taxon>Eukaryota</taxon>
        <taxon>Fungi</taxon>
        <taxon>Dikarya</taxon>
        <taxon>Ascomycota</taxon>
        <taxon>Pezizomycotina</taxon>
        <taxon>Eurotiomycetes</taxon>
        <taxon>Eurotiomycetidae</taxon>
        <taxon>Eurotiales</taxon>
        <taxon>Aspergillaceae</taxon>
        <taxon>Monascus</taxon>
    </lineage>
</organism>
<evidence type="ECO:0000313" key="2">
    <source>
        <dbReference type="EMBL" id="TQB70772.1"/>
    </source>
</evidence>
<name>A0A507QT00_MONPU</name>
<dbReference type="AlphaFoldDB" id="A0A507QT00"/>